<evidence type="ECO:0000259" key="3">
    <source>
        <dbReference type="Pfam" id="PF24384"/>
    </source>
</evidence>
<dbReference type="OMA" id="THIXDSA"/>
<evidence type="ECO:0000313" key="5">
    <source>
        <dbReference type="Proteomes" id="UP000007110"/>
    </source>
</evidence>
<feature type="transmembrane region" description="Helical" evidence="1">
    <location>
        <begin position="534"/>
        <end position="555"/>
    </location>
</feature>
<dbReference type="GO" id="GO:0016787">
    <property type="term" value="F:hydrolase activity"/>
    <property type="evidence" value="ECO:0007669"/>
    <property type="project" value="InterPro"/>
</dbReference>
<evidence type="ECO:0000313" key="4">
    <source>
        <dbReference type="EnsemblMetazoa" id="XP_030854492"/>
    </source>
</evidence>
<feature type="transmembrane region" description="Helical" evidence="1">
    <location>
        <begin position="505"/>
        <end position="527"/>
    </location>
</feature>
<feature type="domain" description="TMEM62 Ig-like" evidence="3">
    <location>
        <begin position="316"/>
        <end position="418"/>
    </location>
</feature>
<dbReference type="AlphaFoldDB" id="A0A7M7PQG6"/>
<feature type="domain" description="Calcineurin-like phosphoesterase" evidence="2">
    <location>
        <begin position="60"/>
        <end position="267"/>
    </location>
</feature>
<dbReference type="InterPro" id="IPR041871">
    <property type="entry name" value="MPP_TMEM62"/>
</dbReference>
<feature type="transmembrane region" description="Helical" evidence="1">
    <location>
        <begin position="439"/>
        <end position="457"/>
    </location>
</feature>
<dbReference type="PANTHER" id="PTHR14795">
    <property type="entry name" value="HELICASE RELATED"/>
    <property type="match status" value="1"/>
</dbReference>
<dbReference type="PANTHER" id="PTHR14795:SF0">
    <property type="entry name" value="TRANSMEMBRANE PROTEIN 62"/>
    <property type="match status" value="1"/>
</dbReference>
<keyword evidence="5" id="KW-1185">Reference proteome</keyword>
<evidence type="ECO:0000259" key="2">
    <source>
        <dbReference type="Pfam" id="PF00149"/>
    </source>
</evidence>
<dbReference type="Pfam" id="PF00149">
    <property type="entry name" value="Metallophos"/>
    <property type="match status" value="1"/>
</dbReference>
<name>A0A7M7PQG6_STRPU</name>
<accession>A0A7M7PQG6</accession>
<dbReference type="RefSeq" id="XP_030854492.1">
    <property type="nucleotide sequence ID" value="XM_030998632.1"/>
</dbReference>
<dbReference type="InterPro" id="IPR029052">
    <property type="entry name" value="Metallo-depent_PP-like"/>
</dbReference>
<dbReference type="Proteomes" id="UP000007110">
    <property type="component" value="Unassembled WGS sequence"/>
</dbReference>
<dbReference type="EnsemblMetazoa" id="XM_030998632">
    <property type="protein sequence ID" value="XP_030854492"/>
    <property type="gene ID" value="LOC594190"/>
</dbReference>
<evidence type="ECO:0008006" key="6">
    <source>
        <dbReference type="Google" id="ProtNLM"/>
    </source>
</evidence>
<sequence length="649" mass="74129">MAKLLGMCTIVMVVLVTIAALISAMVLSYFTDPVPYDGPPHPRGDSPPYPGATADNLWWFIHISDIHISRFRDPQRATDFKQFCVENIDVIKPEVVVVTGDLTDAKTYDNIGSTQFEIEWQTYQNTIKHARIPERTVWLDVRGNHDAFDIPHTRHDSNYYRKYSVLRERGDTTFMYQHKTPFGTYSFIALYALLDPGPKRPFNFFGSMPEEEVERLESYVSQVEKQSSNNHTVFFGHYPSSTILTSQRRLTQSLRSGIAYLCGHLHSLGGLARHMEATQKTGSLELEVEDWKINRMYRIMAFDHDMLSFVDVKLNEWPAIVITNPKRARFMAPKHEPVHKMMHSTHIRVLVFSPDPIKAVTISIDRNVIGAAKHVEGPLYVLPWKPEIYSKGLHEISVIAEDFSGRSNANKEHFSLDESKPEQWFVPTVVLLIDITKAFMLWNFILLCPLILLLVMLRTQVRKTAAGFYRSVVARGLIRLSHMDLFFYSLIAMMIYPFIGPWCIGHFLTGHIGVLTAYGIYVLGAWIPETFGMVVTVIDISVIYIPLVLFCAIHLSPPPPHVSNGTVSSSNRTAKRQNSALNLVWILVSIPGMLLGALFQCYSLYTLYSTYGWLAVFVSPKFLWSYVWSYYLAYRSVTTGPVWVRYRSC</sequence>
<dbReference type="SUPFAM" id="SSF56300">
    <property type="entry name" value="Metallo-dependent phosphatases"/>
    <property type="match status" value="1"/>
</dbReference>
<dbReference type="Gene3D" id="3.60.21.10">
    <property type="match status" value="1"/>
</dbReference>
<feature type="transmembrane region" description="Helical" evidence="1">
    <location>
        <begin position="580"/>
        <end position="599"/>
    </location>
</feature>
<dbReference type="Pfam" id="PF24384">
    <property type="entry name" value="Ig_TMM62"/>
    <property type="match status" value="1"/>
</dbReference>
<keyword evidence="1" id="KW-1133">Transmembrane helix</keyword>
<proteinExistence type="predicted"/>
<protein>
    <recommendedName>
        <fullName evidence="6">Transmembrane protein 62</fullName>
    </recommendedName>
</protein>
<dbReference type="CDD" id="cd07401">
    <property type="entry name" value="MPP_TMEM62_N"/>
    <property type="match status" value="1"/>
</dbReference>
<dbReference type="InterPro" id="IPR056229">
    <property type="entry name" value="Ig_TMM62"/>
</dbReference>
<reference evidence="5" key="1">
    <citation type="submission" date="2015-02" db="EMBL/GenBank/DDBJ databases">
        <title>Genome sequencing for Strongylocentrotus purpuratus.</title>
        <authorList>
            <person name="Murali S."/>
            <person name="Liu Y."/>
            <person name="Vee V."/>
            <person name="English A."/>
            <person name="Wang M."/>
            <person name="Skinner E."/>
            <person name="Han Y."/>
            <person name="Muzny D.M."/>
            <person name="Worley K.C."/>
            <person name="Gibbs R.A."/>
        </authorList>
    </citation>
    <scope>NUCLEOTIDE SEQUENCE</scope>
</reference>
<evidence type="ECO:0000256" key="1">
    <source>
        <dbReference type="SAM" id="Phobius"/>
    </source>
</evidence>
<reference evidence="4" key="2">
    <citation type="submission" date="2021-01" db="UniProtKB">
        <authorList>
            <consortium name="EnsemblMetazoa"/>
        </authorList>
    </citation>
    <scope>IDENTIFICATION</scope>
</reference>
<feature type="transmembrane region" description="Helical" evidence="1">
    <location>
        <begin position="611"/>
        <end position="633"/>
    </location>
</feature>
<keyword evidence="1" id="KW-0812">Transmembrane</keyword>
<dbReference type="InterPro" id="IPR004843">
    <property type="entry name" value="Calcineurin-like_PHP"/>
</dbReference>
<dbReference type="GeneID" id="594190"/>
<organism evidence="4 5">
    <name type="scientific">Strongylocentrotus purpuratus</name>
    <name type="common">Purple sea urchin</name>
    <dbReference type="NCBI Taxonomy" id="7668"/>
    <lineage>
        <taxon>Eukaryota</taxon>
        <taxon>Metazoa</taxon>
        <taxon>Echinodermata</taxon>
        <taxon>Eleutherozoa</taxon>
        <taxon>Echinozoa</taxon>
        <taxon>Echinoidea</taxon>
        <taxon>Euechinoidea</taxon>
        <taxon>Echinacea</taxon>
        <taxon>Camarodonta</taxon>
        <taxon>Echinidea</taxon>
        <taxon>Strongylocentrotidae</taxon>
        <taxon>Strongylocentrotus</taxon>
    </lineage>
</organism>
<keyword evidence="1" id="KW-0472">Membrane</keyword>
<feature type="transmembrane region" description="Helical" evidence="1">
    <location>
        <begin position="7"/>
        <end position="30"/>
    </location>
</feature>
<feature type="transmembrane region" description="Helical" evidence="1">
    <location>
        <begin position="477"/>
        <end position="499"/>
    </location>
</feature>